<protein>
    <submittedName>
        <fullName evidence="2">Uncharacterized protein</fullName>
    </submittedName>
</protein>
<sequence length="176" mass="19044">MPASWCSELAIPLAVLLQARQIRPMRLIPILLALSLLATPAHAQAGWWVQDNPHQGYTFAVPPGFDGAGESGNLSRFFFNRAQLSAWSAAASRFETEAEAQLASDLADGWGIASRSTTATWASWSATKPGRVMHQHMIALCSGTGYAALRIEYAQVQRPEIDPLIAPLLASLQPMC</sequence>
<feature type="chain" id="PRO_5011711529" evidence="1">
    <location>
        <begin position="44"/>
        <end position="176"/>
    </location>
</feature>
<evidence type="ECO:0000313" key="3">
    <source>
        <dbReference type="Proteomes" id="UP000199074"/>
    </source>
</evidence>
<name>A0A1I7NP31_9HYPH</name>
<dbReference type="AlphaFoldDB" id="A0A1I7NP31"/>
<evidence type="ECO:0000256" key="1">
    <source>
        <dbReference type="SAM" id="SignalP"/>
    </source>
</evidence>
<keyword evidence="1" id="KW-0732">Signal</keyword>
<gene>
    <name evidence="2" type="ORF">SAMN05216456_2466</name>
</gene>
<evidence type="ECO:0000313" key="2">
    <source>
        <dbReference type="EMBL" id="SFV36408.1"/>
    </source>
</evidence>
<reference evidence="2 3" key="1">
    <citation type="submission" date="2016-10" db="EMBL/GenBank/DDBJ databases">
        <authorList>
            <person name="de Groot N.N."/>
        </authorList>
    </citation>
    <scope>NUCLEOTIDE SEQUENCE [LARGE SCALE GENOMIC DNA]</scope>
    <source>
        <strain evidence="2 3">IPL20</strain>
    </source>
</reference>
<accession>A0A1I7NP31</accession>
<dbReference type="EMBL" id="FPCK01000002">
    <property type="protein sequence ID" value="SFV36408.1"/>
    <property type="molecule type" value="Genomic_DNA"/>
</dbReference>
<dbReference type="STRING" id="429728.SAMN05216456_2466"/>
<dbReference type="Proteomes" id="UP000199074">
    <property type="component" value="Unassembled WGS sequence"/>
</dbReference>
<feature type="signal peptide" evidence="1">
    <location>
        <begin position="1"/>
        <end position="43"/>
    </location>
</feature>
<proteinExistence type="predicted"/>
<keyword evidence="3" id="KW-1185">Reference proteome</keyword>
<organism evidence="2 3">
    <name type="scientific">Devosia crocina</name>
    <dbReference type="NCBI Taxonomy" id="429728"/>
    <lineage>
        <taxon>Bacteria</taxon>
        <taxon>Pseudomonadati</taxon>
        <taxon>Pseudomonadota</taxon>
        <taxon>Alphaproteobacteria</taxon>
        <taxon>Hyphomicrobiales</taxon>
        <taxon>Devosiaceae</taxon>
        <taxon>Devosia</taxon>
    </lineage>
</organism>